<dbReference type="OrthoDB" id="3450553at2"/>
<dbReference type="GO" id="GO:0016491">
    <property type="term" value="F:oxidoreductase activity"/>
    <property type="evidence" value="ECO:0007669"/>
    <property type="project" value="InterPro"/>
</dbReference>
<dbReference type="InterPro" id="IPR036188">
    <property type="entry name" value="FAD/NAD-bd_sf"/>
</dbReference>
<dbReference type="InterPro" id="IPR002937">
    <property type="entry name" value="Amino_oxidase"/>
</dbReference>
<dbReference type="Gene3D" id="1.10.3110.10">
    <property type="entry name" value="protoporphyrinogen ix oxidase, domain 3"/>
    <property type="match status" value="1"/>
</dbReference>
<dbReference type="SUPFAM" id="SSF51905">
    <property type="entry name" value="FAD/NAD(P)-binding domain"/>
    <property type="match status" value="1"/>
</dbReference>
<name>A0A3G9A185_9ACTN</name>
<dbReference type="InterPro" id="IPR050464">
    <property type="entry name" value="Zeta_carotene_desat/Oxidored"/>
</dbReference>
<dbReference type="Pfam" id="PF01593">
    <property type="entry name" value="Amino_oxidase"/>
    <property type="match status" value="1"/>
</dbReference>
<feature type="domain" description="Amine oxidase" evidence="2">
    <location>
        <begin position="15"/>
        <end position="460"/>
    </location>
</feature>
<dbReference type="AlphaFoldDB" id="A0A3G9A185"/>
<gene>
    <name evidence="3" type="ORF">EH165_10050</name>
</gene>
<organism evidence="3 4">
    <name type="scientific">Nakamurella antarctica</name>
    <dbReference type="NCBI Taxonomy" id="1902245"/>
    <lineage>
        <taxon>Bacteria</taxon>
        <taxon>Bacillati</taxon>
        <taxon>Actinomycetota</taxon>
        <taxon>Actinomycetes</taxon>
        <taxon>Nakamurellales</taxon>
        <taxon>Nakamurellaceae</taxon>
        <taxon>Nakamurella</taxon>
    </lineage>
</organism>
<reference evidence="3 4" key="1">
    <citation type="submission" date="2018-11" db="EMBL/GenBank/DDBJ databases">
        <authorList>
            <person name="Da X."/>
        </authorList>
    </citation>
    <scope>NUCLEOTIDE SEQUENCE [LARGE SCALE GENOMIC DNA]</scope>
    <source>
        <strain evidence="3 4">S14-144</strain>
    </source>
</reference>
<reference evidence="3 4" key="2">
    <citation type="submission" date="2018-12" db="EMBL/GenBank/DDBJ databases">
        <title>Nakamurella antarcticus sp. nov., isolated from Antarctica South Shetland Islands soil.</title>
        <authorList>
            <person name="Peng F."/>
        </authorList>
    </citation>
    <scope>NUCLEOTIDE SEQUENCE [LARGE SCALE GENOMIC DNA]</scope>
    <source>
        <strain evidence="3 4">S14-144</strain>
    </source>
</reference>
<dbReference type="PANTHER" id="PTHR42923:SF3">
    <property type="entry name" value="PROTOPORPHYRINOGEN OXIDASE"/>
    <property type="match status" value="1"/>
</dbReference>
<accession>A0A3G9A185</accession>
<keyword evidence="4" id="KW-1185">Reference proteome</keyword>
<dbReference type="SUPFAM" id="SSF54373">
    <property type="entry name" value="FAD-linked reductases, C-terminal domain"/>
    <property type="match status" value="1"/>
</dbReference>
<proteinExistence type="predicted"/>
<dbReference type="KEGG" id="nak:EH165_10050"/>
<evidence type="ECO:0000256" key="1">
    <source>
        <dbReference type="SAM" id="MobiDB-lite"/>
    </source>
</evidence>
<evidence type="ECO:0000313" key="3">
    <source>
        <dbReference type="EMBL" id="AZI59541.1"/>
    </source>
</evidence>
<feature type="compositionally biased region" description="Acidic residues" evidence="1">
    <location>
        <begin position="474"/>
        <end position="484"/>
    </location>
</feature>
<dbReference type="EMBL" id="CP034170">
    <property type="protein sequence ID" value="AZI59541.1"/>
    <property type="molecule type" value="Genomic_DNA"/>
</dbReference>
<dbReference type="Gene3D" id="3.50.50.60">
    <property type="entry name" value="FAD/NAD(P)-binding domain"/>
    <property type="match status" value="1"/>
</dbReference>
<dbReference type="PANTHER" id="PTHR42923">
    <property type="entry name" value="PROTOPORPHYRINOGEN OXIDASE"/>
    <property type="match status" value="1"/>
</dbReference>
<dbReference type="PRINTS" id="PR00420">
    <property type="entry name" value="RNGMNOXGNASE"/>
</dbReference>
<feature type="compositionally biased region" description="Polar residues" evidence="1">
    <location>
        <begin position="462"/>
        <end position="471"/>
    </location>
</feature>
<protein>
    <submittedName>
        <fullName evidence="3">FAD-dependent oxidoreductase</fullName>
    </submittedName>
</protein>
<evidence type="ECO:0000259" key="2">
    <source>
        <dbReference type="Pfam" id="PF01593"/>
    </source>
</evidence>
<dbReference type="Proteomes" id="UP000268084">
    <property type="component" value="Chromosome"/>
</dbReference>
<feature type="region of interest" description="Disordered" evidence="1">
    <location>
        <begin position="460"/>
        <end position="484"/>
    </location>
</feature>
<sequence length="484" mass="49611">MDKALDVLVIGGGASGLAAAFELTRNGRTPTVLEAGPLLGGAVRRHRVGGLDLDAGAESFAIARPAVRTLIDDLGMAEFVVTPEPGSAWVRFAGGQAPLPVASWLGIPSRPFARDVRRVIGVTGSLRAAADRAMPARGVAAGTTLGFLVRQRMGSRVLRRLVEPVVGGVHSANPEDLEIASIAPGLPANFLTAGSLAGAAGAMRGAAGPAGSAVNGLRGGMFTLIDVLAEKITQAGGHIWTHSPVAGLWREENFWHVSAIINGVASQLTARSVVVAAPAQAAQMLLTPLLPGANWPAAALTTGVLLATLVVNKPELNCSPRGSGMLVSARVGGVSAKALTHGTAKWAWLAEAAGHNQHVLRLSYGRGSGDLPTADQFPRLALADASDLLGVALGEADLRDVALTEWAAVQPRTAPGHAAAADTIREAAQHLPGLAVTGAWLAGTGLAAVIDDARRVARDLPHNSTSSSRNPIQLEEDGAYDELA</sequence>
<evidence type="ECO:0000313" key="4">
    <source>
        <dbReference type="Proteomes" id="UP000268084"/>
    </source>
</evidence>
<dbReference type="Gene3D" id="3.90.660.20">
    <property type="entry name" value="Protoporphyrinogen oxidase, mitochondrial, domain 2"/>
    <property type="match status" value="1"/>
</dbReference>